<keyword evidence="6 7" id="KW-0482">Metalloprotease</keyword>
<evidence type="ECO:0000256" key="8">
    <source>
        <dbReference type="SAM" id="SignalP"/>
    </source>
</evidence>
<keyword evidence="4" id="KW-0378">Hydrolase</keyword>
<dbReference type="FunFam" id="3.90.132.10:FF:000001">
    <property type="entry name" value="leishmanolysin-like peptidase isoform X2"/>
    <property type="match status" value="1"/>
</dbReference>
<dbReference type="EMBL" id="CT867994">
    <property type="protein sequence ID" value="CAK57869.1"/>
    <property type="molecule type" value="Genomic_DNA"/>
</dbReference>
<dbReference type="AlphaFoldDB" id="A0BH52"/>
<comment type="similarity">
    <text evidence="1">Belongs to the peptidase M8 family.</text>
</comment>
<dbReference type="GO" id="GO:0006508">
    <property type="term" value="P:proteolysis"/>
    <property type="evidence" value="ECO:0007669"/>
    <property type="project" value="UniProtKB-KW"/>
</dbReference>
<dbReference type="PANTHER" id="PTHR10942">
    <property type="entry name" value="LEISHMANOLYSIN-LIKE PEPTIDASE"/>
    <property type="match status" value="1"/>
</dbReference>
<dbReference type="InterPro" id="IPR000742">
    <property type="entry name" value="EGF"/>
</dbReference>
<dbReference type="GO" id="GO:0008233">
    <property type="term" value="F:peptidase activity"/>
    <property type="evidence" value="ECO:0000318"/>
    <property type="project" value="GO_Central"/>
</dbReference>
<gene>
    <name evidence="10" type="ORF">GSPATT00028904001</name>
</gene>
<dbReference type="STRING" id="5888.A0BH52"/>
<dbReference type="Proteomes" id="UP000000600">
    <property type="component" value="Unassembled WGS sequence"/>
</dbReference>
<dbReference type="Gene3D" id="3.10.170.20">
    <property type="match status" value="1"/>
</dbReference>
<dbReference type="GO" id="GO:0007155">
    <property type="term" value="P:cell adhesion"/>
    <property type="evidence" value="ECO:0007669"/>
    <property type="project" value="InterPro"/>
</dbReference>
<evidence type="ECO:0000256" key="5">
    <source>
        <dbReference type="ARBA" id="ARBA00022833"/>
    </source>
</evidence>
<dbReference type="OrthoDB" id="527990at2759"/>
<dbReference type="GeneID" id="5011051"/>
<name>A0BH52_PARTE</name>
<accession>A0BH52</accession>
<evidence type="ECO:0000256" key="2">
    <source>
        <dbReference type="ARBA" id="ARBA00022670"/>
    </source>
</evidence>
<dbReference type="GO" id="GO:0005737">
    <property type="term" value="C:cytoplasm"/>
    <property type="evidence" value="ECO:0000318"/>
    <property type="project" value="GO_Central"/>
</dbReference>
<keyword evidence="5 7" id="KW-0862">Zinc</keyword>
<keyword evidence="3 7" id="KW-0479">Metal-binding</keyword>
<protein>
    <recommendedName>
        <fullName evidence="9">EGF-like domain-containing protein</fullName>
    </recommendedName>
</protein>
<dbReference type="InterPro" id="IPR001577">
    <property type="entry name" value="Peptidase_M8"/>
</dbReference>
<dbReference type="GO" id="GO:0004222">
    <property type="term" value="F:metalloendopeptidase activity"/>
    <property type="evidence" value="ECO:0007669"/>
    <property type="project" value="InterPro"/>
</dbReference>
<dbReference type="RefSeq" id="XP_001425267.1">
    <property type="nucleotide sequence ID" value="XM_001425230.1"/>
</dbReference>
<dbReference type="KEGG" id="ptm:GSPATT00028904001"/>
<dbReference type="Gene3D" id="3.90.132.10">
    <property type="entry name" value="Leishmanolysin , domain 2"/>
    <property type="match status" value="1"/>
</dbReference>
<evidence type="ECO:0000256" key="1">
    <source>
        <dbReference type="ARBA" id="ARBA00005860"/>
    </source>
</evidence>
<dbReference type="SUPFAM" id="SSF55486">
    <property type="entry name" value="Metalloproteases ('zincins'), catalytic domain"/>
    <property type="match status" value="1"/>
</dbReference>
<dbReference type="Pfam" id="PF01457">
    <property type="entry name" value="Peptidase_M8"/>
    <property type="match status" value="1"/>
</dbReference>
<feature type="domain" description="EGF-like" evidence="9">
    <location>
        <begin position="465"/>
        <end position="476"/>
    </location>
</feature>
<dbReference type="PROSITE" id="PS00022">
    <property type="entry name" value="EGF_1"/>
    <property type="match status" value="1"/>
</dbReference>
<feature type="signal peptide" evidence="8">
    <location>
        <begin position="1"/>
        <end position="20"/>
    </location>
</feature>
<dbReference type="HOGENOM" id="CLU_035465_0_0_1"/>
<sequence>MKYLYRTIFLLLIIINGSSADRIKARNKRVQEETNQTTWEPIRIQYQFAQENYEIEYQVFFQNLLSVASTFFTRYFLVQRLTEQITFDTLDTEYFEKRNISTSLISKQFDADLLIFFVIFSDSQSYKANSGYFKTDPETKRPTVGYIQWNTFYTNLTNITNSDFEQHAQRLIAVTMYDMGFIFQTFPTYYDSSTKESYSEVIITEDGISYLSTPRLRNKMKLHFNCSSIKGAQLENEGGNGIQLSHLERAVFYNEILTSSIMEGKVVISDFTFSLFQDSGFYNFMEYYPDKVQWGKNKECDFLTKQCKGEFEEFCQVENEQGCSYLNTGQAKCQSDKYSNECKYFQIQLGYDCKDKSSAGGDQNQETFQYFGSDSMCVKGSISKNQSAANSQQSSCYQYSCDSNNQLKLLIDEKQYDCSSSQPQKLDKGYFGSLICPNNPEEFCKSQNDCEDQCSQNGYCLNQMCICKLGYSGKSCSENCQNYRFQNECFELCPKNSYAIASIKYCVGCPGNCYICESYNKCKSCHQGYKLNAIGFCDIIDPFSDGGEDENETGSGEQEDEQYFDLYFNYQYENGYIIGATIIYLILL</sequence>
<evidence type="ECO:0000256" key="4">
    <source>
        <dbReference type="ARBA" id="ARBA00022801"/>
    </source>
</evidence>
<feature type="chain" id="PRO_5002622580" description="EGF-like domain-containing protein" evidence="8">
    <location>
        <begin position="21"/>
        <end position="588"/>
    </location>
</feature>
<dbReference type="eggNOG" id="KOG2556">
    <property type="taxonomic scope" value="Eukaryota"/>
</dbReference>
<keyword evidence="2" id="KW-0645">Protease</keyword>
<feature type="binding site" evidence="7">
    <location>
        <position position="246"/>
    </location>
    <ligand>
        <name>Zn(2+)</name>
        <dbReference type="ChEBI" id="CHEBI:29105"/>
        <note>catalytic</note>
    </ligand>
</feature>
<evidence type="ECO:0000313" key="11">
    <source>
        <dbReference type="Proteomes" id="UP000000600"/>
    </source>
</evidence>
<dbReference type="GO" id="GO:0046872">
    <property type="term" value="F:metal ion binding"/>
    <property type="evidence" value="ECO:0007669"/>
    <property type="project" value="UniProtKB-KW"/>
</dbReference>
<dbReference type="PANTHER" id="PTHR10942:SF0">
    <property type="entry name" value="LEISHMANOLYSIN-LIKE PEPTIDASE"/>
    <property type="match status" value="1"/>
</dbReference>
<dbReference type="InParanoid" id="A0BH52"/>
<dbReference type="OMA" id="IGFCDII"/>
<comment type="cofactor">
    <cofactor evidence="7">
        <name>Zn(2+)</name>
        <dbReference type="ChEBI" id="CHEBI:29105"/>
    </cofactor>
    <text evidence="7">Binds 1 zinc ion per subunit.</text>
</comment>
<evidence type="ECO:0000256" key="6">
    <source>
        <dbReference type="ARBA" id="ARBA00023049"/>
    </source>
</evidence>
<evidence type="ECO:0000256" key="3">
    <source>
        <dbReference type="ARBA" id="ARBA00022723"/>
    </source>
</evidence>
<evidence type="ECO:0000256" key="7">
    <source>
        <dbReference type="PIRSR" id="PIRSR601577-2"/>
    </source>
</evidence>
<keyword evidence="11" id="KW-1185">Reference proteome</keyword>
<keyword evidence="8" id="KW-0732">Signal</keyword>
<evidence type="ECO:0000313" key="10">
    <source>
        <dbReference type="EMBL" id="CAK57869.1"/>
    </source>
</evidence>
<organism evidence="10 11">
    <name type="scientific">Paramecium tetraurelia</name>
    <dbReference type="NCBI Taxonomy" id="5888"/>
    <lineage>
        <taxon>Eukaryota</taxon>
        <taxon>Sar</taxon>
        <taxon>Alveolata</taxon>
        <taxon>Ciliophora</taxon>
        <taxon>Intramacronucleata</taxon>
        <taxon>Oligohymenophorea</taxon>
        <taxon>Peniculida</taxon>
        <taxon>Parameciidae</taxon>
        <taxon>Paramecium</taxon>
    </lineage>
</organism>
<proteinExistence type="inferred from homology"/>
<dbReference type="GO" id="GO:0016020">
    <property type="term" value="C:membrane"/>
    <property type="evidence" value="ECO:0007669"/>
    <property type="project" value="InterPro"/>
</dbReference>
<reference evidence="10 11" key="1">
    <citation type="journal article" date="2006" name="Nature">
        <title>Global trends of whole-genome duplications revealed by the ciliate Paramecium tetraurelia.</title>
        <authorList>
            <consortium name="Genoscope"/>
            <person name="Aury J.-M."/>
            <person name="Jaillon O."/>
            <person name="Duret L."/>
            <person name="Noel B."/>
            <person name="Jubin C."/>
            <person name="Porcel B.M."/>
            <person name="Segurens B."/>
            <person name="Daubin V."/>
            <person name="Anthouard V."/>
            <person name="Aiach N."/>
            <person name="Arnaiz O."/>
            <person name="Billaut A."/>
            <person name="Beisson J."/>
            <person name="Blanc I."/>
            <person name="Bouhouche K."/>
            <person name="Camara F."/>
            <person name="Duharcourt S."/>
            <person name="Guigo R."/>
            <person name="Gogendeau D."/>
            <person name="Katinka M."/>
            <person name="Keller A.-M."/>
            <person name="Kissmehl R."/>
            <person name="Klotz C."/>
            <person name="Koll F."/>
            <person name="Le Moue A."/>
            <person name="Lepere C."/>
            <person name="Malinsky S."/>
            <person name="Nowacki M."/>
            <person name="Nowak J.K."/>
            <person name="Plattner H."/>
            <person name="Poulain J."/>
            <person name="Ruiz F."/>
            <person name="Serrano V."/>
            <person name="Zagulski M."/>
            <person name="Dessen P."/>
            <person name="Betermier M."/>
            <person name="Weissenbach J."/>
            <person name="Scarpelli C."/>
            <person name="Schachter V."/>
            <person name="Sperling L."/>
            <person name="Meyer E."/>
            <person name="Cohen J."/>
            <person name="Wincker P."/>
        </authorList>
    </citation>
    <scope>NUCLEOTIDE SEQUENCE [LARGE SCALE GENOMIC DNA]</scope>
    <source>
        <strain evidence="10 11">Stock d4-2</strain>
    </source>
</reference>
<evidence type="ECO:0000259" key="9">
    <source>
        <dbReference type="PROSITE" id="PS00022"/>
    </source>
</evidence>